<keyword evidence="1" id="KW-1133">Transmembrane helix</keyword>
<dbReference type="EMBL" id="JBBYHS010000044">
    <property type="protein sequence ID" value="MEL1256233.1"/>
    <property type="molecule type" value="Genomic_DNA"/>
</dbReference>
<sequence>NKISRDVDSVSFFFILSFVFLIIKVLFRIFTHSILWLVTFWYYSGFGTKLSPFFGFAKSSQIQNQLSIKPIAQIRCSSC</sequence>
<organism evidence="2 3">
    <name type="scientific">Flavobacterium calami</name>
    <dbReference type="NCBI Taxonomy" id="3139144"/>
    <lineage>
        <taxon>Bacteria</taxon>
        <taxon>Pseudomonadati</taxon>
        <taxon>Bacteroidota</taxon>
        <taxon>Flavobacteriia</taxon>
        <taxon>Flavobacteriales</taxon>
        <taxon>Flavobacteriaceae</taxon>
        <taxon>Flavobacterium</taxon>
    </lineage>
</organism>
<protein>
    <submittedName>
        <fullName evidence="2">Uncharacterized protein</fullName>
    </submittedName>
</protein>
<keyword evidence="1" id="KW-0812">Transmembrane</keyword>
<evidence type="ECO:0000313" key="3">
    <source>
        <dbReference type="Proteomes" id="UP001485226"/>
    </source>
</evidence>
<evidence type="ECO:0000256" key="1">
    <source>
        <dbReference type="SAM" id="Phobius"/>
    </source>
</evidence>
<reference evidence="2 3" key="1">
    <citation type="submission" date="2024-04" db="EMBL/GenBank/DDBJ databases">
        <title>Flavobacterium sp. DGU38 16S ribosomal RNA gene Genome sequencing and assembly.</title>
        <authorList>
            <person name="Park S."/>
        </authorList>
    </citation>
    <scope>NUCLEOTIDE SEQUENCE [LARGE SCALE GENOMIC DNA]</scope>
    <source>
        <strain evidence="2 3">DGU38</strain>
    </source>
</reference>
<comment type="caution">
    <text evidence="2">The sequence shown here is derived from an EMBL/GenBank/DDBJ whole genome shotgun (WGS) entry which is preliminary data.</text>
</comment>
<feature type="non-terminal residue" evidence="2">
    <location>
        <position position="1"/>
    </location>
</feature>
<proteinExistence type="predicted"/>
<accession>A0ABU9IUT6</accession>
<dbReference type="RefSeq" id="WP_341694945.1">
    <property type="nucleotide sequence ID" value="NZ_JBBYHS010000044.1"/>
</dbReference>
<feature type="transmembrane region" description="Helical" evidence="1">
    <location>
        <begin position="12"/>
        <end position="43"/>
    </location>
</feature>
<dbReference type="Proteomes" id="UP001485226">
    <property type="component" value="Unassembled WGS sequence"/>
</dbReference>
<gene>
    <name evidence="2" type="ORF">AAEO57_20800</name>
</gene>
<keyword evidence="1" id="KW-0472">Membrane</keyword>
<evidence type="ECO:0000313" key="2">
    <source>
        <dbReference type="EMBL" id="MEL1256233.1"/>
    </source>
</evidence>
<name>A0ABU9IUT6_9FLAO</name>
<keyword evidence="3" id="KW-1185">Reference proteome</keyword>